<organism evidence="2">
    <name type="scientific">Orpheovirus IHUMI-LCC2</name>
    <dbReference type="NCBI Taxonomy" id="2023057"/>
    <lineage>
        <taxon>Viruses</taxon>
        <taxon>Varidnaviria</taxon>
        <taxon>Bamfordvirae</taxon>
        <taxon>Nucleocytoviricota</taxon>
        <taxon>Megaviricetes</taxon>
        <taxon>Pimascovirales</taxon>
        <taxon>Ocovirineae</taxon>
        <taxon>Orpheoviridae</taxon>
        <taxon>Alphaorpheovirus</taxon>
        <taxon>Alphaorpheovirus massiliense</taxon>
    </lineage>
</organism>
<dbReference type="GeneID" id="35382097"/>
<proteinExistence type="predicted"/>
<accession>A0A2I2L3T9</accession>
<evidence type="ECO:0000256" key="1">
    <source>
        <dbReference type="SAM" id="Phobius"/>
    </source>
</evidence>
<gene>
    <name evidence="2" type="ORF">ORPV_321</name>
</gene>
<keyword evidence="1" id="KW-1133">Transmembrane helix</keyword>
<keyword evidence="1" id="KW-0472">Membrane</keyword>
<feature type="transmembrane region" description="Helical" evidence="1">
    <location>
        <begin position="16"/>
        <end position="37"/>
    </location>
</feature>
<dbReference type="KEGG" id="vg:35382097"/>
<sequence length="150" mass="17121">MYRLGDHLYDGGAQNLLIVVFVVILVTILANACSGILRDRSRKNRLKNLTKGSNIKHSYRNYKIIHEHHFGNNKSLAEYIMKDIMLSNENATSLVLKVLCLKDEVKYTIPLDKISSFDSLKVELGGLLDTTLDDINYSYKVLYGLHYNNL</sequence>
<protein>
    <submittedName>
        <fullName evidence="2">Transmembrane domain-containing protein</fullName>
    </submittedName>
</protein>
<reference evidence="2" key="1">
    <citation type="submission" date="2017-08" db="EMBL/GenBank/DDBJ databases">
        <authorList>
            <consortium name="Urmite Genomes"/>
        </authorList>
    </citation>
    <scope>NUCLEOTIDE SEQUENCE [LARGE SCALE GENOMIC DNA]</scope>
    <source>
        <strain evidence="2">IHUMI-LCC2</strain>
    </source>
</reference>
<dbReference type="Proteomes" id="UP000236316">
    <property type="component" value="Segment"/>
</dbReference>
<keyword evidence="3" id="KW-1185">Reference proteome</keyword>
<evidence type="ECO:0000313" key="2">
    <source>
        <dbReference type="EMBL" id="SNW62225.1"/>
    </source>
</evidence>
<dbReference type="EMBL" id="LT906555">
    <property type="protein sequence ID" value="SNW62225.1"/>
    <property type="molecule type" value="Genomic_DNA"/>
</dbReference>
<keyword evidence="1 2" id="KW-0812">Transmembrane</keyword>
<dbReference type="RefSeq" id="YP_009448527.1">
    <property type="nucleotide sequence ID" value="NC_036594.1"/>
</dbReference>
<evidence type="ECO:0000313" key="3">
    <source>
        <dbReference type="Proteomes" id="UP000236316"/>
    </source>
</evidence>
<name>A0A2I2L3T9_9VIRU</name>